<keyword evidence="2 8" id="KW-0285">Flavoprotein</keyword>
<dbReference type="GO" id="GO:0000139">
    <property type="term" value="C:Golgi membrane"/>
    <property type="evidence" value="ECO:0007669"/>
    <property type="project" value="TreeGrafter"/>
</dbReference>
<keyword evidence="7" id="KW-0325">Glycoprotein</keyword>
<comment type="catalytic activity">
    <reaction evidence="8">
        <text>2 R'C(R)SH + O2 = R'C(R)S-S(R)CR' + H2O2</text>
        <dbReference type="Rhea" id="RHEA:17357"/>
        <dbReference type="ChEBI" id="CHEBI:15379"/>
        <dbReference type="ChEBI" id="CHEBI:16240"/>
        <dbReference type="ChEBI" id="CHEBI:16520"/>
        <dbReference type="ChEBI" id="CHEBI:17412"/>
        <dbReference type="EC" id="1.8.3.2"/>
    </reaction>
</comment>
<evidence type="ECO:0000259" key="11">
    <source>
        <dbReference type="PROSITE" id="PS51352"/>
    </source>
</evidence>
<comment type="cofactor">
    <cofactor evidence="1 8">
        <name>FAD</name>
        <dbReference type="ChEBI" id="CHEBI:57692"/>
    </cofactor>
</comment>
<dbReference type="InterPro" id="IPR017937">
    <property type="entry name" value="Thioredoxin_CS"/>
</dbReference>
<dbReference type="Pfam" id="PF00085">
    <property type="entry name" value="Thioredoxin"/>
    <property type="match status" value="1"/>
</dbReference>
<evidence type="ECO:0000256" key="6">
    <source>
        <dbReference type="ARBA" id="ARBA00023157"/>
    </source>
</evidence>
<dbReference type="PANTHER" id="PTHR22897">
    <property type="entry name" value="QUIESCIN Q6-RELATED SULFHYDRYL OXIDASE"/>
    <property type="match status" value="1"/>
</dbReference>
<evidence type="ECO:0000256" key="9">
    <source>
        <dbReference type="SAM" id="SignalP"/>
    </source>
</evidence>
<organism evidence="12">
    <name type="scientific">Ascaris suum</name>
    <name type="common">Pig roundworm</name>
    <name type="synonym">Ascaris lumbricoides</name>
    <dbReference type="NCBI Taxonomy" id="6253"/>
    <lineage>
        <taxon>Eukaryota</taxon>
        <taxon>Metazoa</taxon>
        <taxon>Ecdysozoa</taxon>
        <taxon>Nematoda</taxon>
        <taxon>Chromadorea</taxon>
        <taxon>Rhabditida</taxon>
        <taxon>Spirurina</taxon>
        <taxon>Ascaridomorpha</taxon>
        <taxon>Ascaridoidea</taxon>
        <taxon>Ascarididae</taxon>
        <taxon>Ascaris</taxon>
    </lineage>
</organism>
<keyword evidence="3 9" id="KW-0732">Signal</keyword>
<dbReference type="EC" id="1.8.3.2" evidence="8"/>
<dbReference type="Gene3D" id="1.20.120.1960">
    <property type="entry name" value="QSOX sulfhydryl oxidase domain"/>
    <property type="match status" value="1"/>
</dbReference>
<dbReference type="InterPro" id="IPR017905">
    <property type="entry name" value="ERV/ALR_sulphydryl_oxidase"/>
</dbReference>
<dbReference type="InterPro" id="IPR013766">
    <property type="entry name" value="Thioredoxin_domain"/>
</dbReference>
<dbReference type="GO" id="GO:0005615">
    <property type="term" value="C:extracellular space"/>
    <property type="evidence" value="ECO:0007669"/>
    <property type="project" value="TreeGrafter"/>
</dbReference>
<dbReference type="SUPFAM" id="SSF69000">
    <property type="entry name" value="FAD-dependent thiol oxidase"/>
    <property type="match status" value="1"/>
</dbReference>
<evidence type="ECO:0000256" key="8">
    <source>
        <dbReference type="RuleBase" id="RU371123"/>
    </source>
</evidence>
<evidence type="ECO:0000256" key="1">
    <source>
        <dbReference type="ARBA" id="ARBA00001974"/>
    </source>
</evidence>
<dbReference type="GO" id="GO:0006457">
    <property type="term" value="P:protein folding"/>
    <property type="evidence" value="ECO:0007669"/>
    <property type="project" value="TreeGrafter"/>
</dbReference>
<keyword evidence="5 8" id="KW-0560">Oxidoreductase</keyword>
<keyword evidence="4 8" id="KW-0274">FAD</keyword>
<dbReference type="GO" id="GO:0003756">
    <property type="term" value="F:protein disulfide isomerase activity"/>
    <property type="evidence" value="ECO:0007669"/>
    <property type="project" value="TreeGrafter"/>
</dbReference>
<evidence type="ECO:0000313" key="12">
    <source>
        <dbReference type="EMBL" id="ADY43307.1"/>
    </source>
</evidence>
<feature type="chain" id="PRO_5003268448" description="Sulfhydryl oxidase" evidence="9">
    <location>
        <begin position="22"/>
        <end position="601"/>
    </location>
</feature>
<feature type="domain" description="Thioredoxin" evidence="11">
    <location>
        <begin position="28"/>
        <end position="159"/>
    </location>
</feature>
<dbReference type="Pfam" id="PF04777">
    <property type="entry name" value="Evr1_Alr"/>
    <property type="match status" value="1"/>
</dbReference>
<dbReference type="InterPro" id="IPR042568">
    <property type="entry name" value="QSOX_FAD-bd_sf"/>
</dbReference>
<evidence type="ECO:0000256" key="2">
    <source>
        <dbReference type="ARBA" id="ARBA00022630"/>
    </source>
</evidence>
<protein>
    <recommendedName>
        <fullName evidence="8">Sulfhydryl oxidase</fullName>
        <ecNumber evidence="8">1.8.3.2</ecNumber>
    </recommendedName>
</protein>
<dbReference type="Gene3D" id="3.40.30.10">
    <property type="entry name" value="Glutaredoxin"/>
    <property type="match status" value="2"/>
</dbReference>
<proteinExistence type="evidence at transcript level"/>
<dbReference type="PROSITE" id="PS00194">
    <property type="entry name" value="THIOREDOXIN_1"/>
    <property type="match status" value="1"/>
</dbReference>
<dbReference type="EMBL" id="JI168607">
    <property type="protein sequence ID" value="ADY43307.1"/>
    <property type="molecule type" value="mRNA"/>
</dbReference>
<evidence type="ECO:0000256" key="7">
    <source>
        <dbReference type="ARBA" id="ARBA00023180"/>
    </source>
</evidence>
<dbReference type="PANTHER" id="PTHR22897:SF20">
    <property type="entry name" value="SULFHYDRYL OXIDASE"/>
    <property type="match status" value="1"/>
</dbReference>
<evidence type="ECO:0000256" key="5">
    <source>
        <dbReference type="ARBA" id="ARBA00023002"/>
    </source>
</evidence>
<dbReference type="InterPro" id="IPR036249">
    <property type="entry name" value="Thioredoxin-like_sf"/>
</dbReference>
<reference evidence="12" key="1">
    <citation type="journal article" date="2011" name="Genome Res.">
        <title>Deep small RNA sequencing from the nematode Ascaris reveals conservation, functional diversification, and novel developmental profiles.</title>
        <authorList>
            <person name="Wang J."/>
            <person name="Czech B."/>
            <person name="Crunk A."/>
            <person name="Wallace A."/>
            <person name="Mitreva M."/>
            <person name="Hannon G.J."/>
            <person name="Davis R.E."/>
        </authorList>
    </citation>
    <scope>NUCLEOTIDE SEQUENCE</scope>
</reference>
<evidence type="ECO:0000256" key="4">
    <source>
        <dbReference type="ARBA" id="ARBA00022827"/>
    </source>
</evidence>
<dbReference type="InterPro" id="IPR036774">
    <property type="entry name" value="ERV/ALR_sulphydryl_oxid_sf"/>
</dbReference>
<dbReference type="PROSITE" id="PS51324">
    <property type="entry name" value="ERV_ALR"/>
    <property type="match status" value="1"/>
</dbReference>
<dbReference type="GO" id="GO:0016971">
    <property type="term" value="F:flavin-dependent sulfhydryl oxidase activity"/>
    <property type="evidence" value="ECO:0007669"/>
    <property type="project" value="InterPro"/>
</dbReference>
<accession>F1KZK3</accession>
<feature type="domain" description="ERV/ALR sulfhydryl oxidase" evidence="10">
    <location>
        <begin position="438"/>
        <end position="545"/>
    </location>
</feature>
<name>F1KZK3_ASCSU</name>
<dbReference type="InterPro" id="IPR039798">
    <property type="entry name" value="Sulfhydryl_oxidase"/>
</dbReference>
<evidence type="ECO:0000259" key="10">
    <source>
        <dbReference type="PROSITE" id="PS51324"/>
    </source>
</evidence>
<dbReference type="FunFam" id="1.20.120.310:FF:000005">
    <property type="entry name" value="Sulfhydryl oxidase"/>
    <property type="match status" value="1"/>
</dbReference>
<dbReference type="PROSITE" id="PS51352">
    <property type="entry name" value="THIOREDOXIN_2"/>
    <property type="match status" value="1"/>
</dbReference>
<keyword evidence="6" id="KW-1015">Disulfide bond</keyword>
<dbReference type="SUPFAM" id="SSF52833">
    <property type="entry name" value="Thioredoxin-like"/>
    <property type="match status" value="1"/>
</dbReference>
<dbReference type="Gene3D" id="1.20.120.310">
    <property type="entry name" value="ERV/ALR sulfhydryl oxidase domain"/>
    <property type="match status" value="1"/>
</dbReference>
<dbReference type="AlphaFoldDB" id="F1KZK3"/>
<sequence length="601" mass="69398">MQHRRQCLFVLFVWIISECSSLIANKDYTPAGTSPLLYRPGIDPIIQLDYNTFEDTIFGQNHAFVVEFYADWCGHCRAFAPHFREFAAGVRSWHSIVSVAAINCADPLNQNLCMEQNIFGYPLIKYYPRNARYAGDAITLDLPEHSAASLRTLVARAILNEYNKFHYSDWPQFSHLLVSGKSTYGDLWIGVQPSANYLAILFEQFDSVGGPFLLDLWPFRNDVGARRALATSPLVSMLRIRRFPHVALFIRNQQQAVYMKPFTAQSVEEVRLLASSAPPSTQTTTTPHPVITTTQISVINCNIYPQRCQAMYFVSETDMLKAMRIALLDEVVKTSNRISNENFTALFNFVDLLAQHFPVYTFSNGLPKEHRRSRRAPLMLKSSSKARHIFTHMREFLRAHKREMSVSSAAWHHQFINIERVYGRPFAQNASWEHCKGSTPQLRGYTCGLWTTFHALTINVYLEAKDEEQDPLKPLKAIKGWVSSFFGCLHCRRHFHHMTTKLFPMNERRIRQASDTMMYLWRAHNIVNRRLHTDLTEDPQFEKRQFPAPFLCPTCQVGNEHFSKKEVRRFLLRYYGNIRARISSEEQAVSAALLPQSQVRL</sequence>
<feature type="signal peptide" evidence="9">
    <location>
        <begin position="1"/>
        <end position="21"/>
    </location>
</feature>
<evidence type="ECO:0000256" key="3">
    <source>
        <dbReference type="ARBA" id="ARBA00022729"/>
    </source>
</evidence>